<keyword evidence="3" id="KW-0808">Transferase</keyword>
<dbReference type="SUPFAM" id="SSF53335">
    <property type="entry name" value="S-adenosyl-L-methionine-dependent methyltransferases"/>
    <property type="match status" value="1"/>
</dbReference>
<sequence>MNKEMEKKKLPASGPSVGGAKTSWDKVAGWYDTLLEGEGTYQKDLILPNLIRLMELKKGGIVLDLACGQGFFSREFAKKGARVIGADISKELIAIAKKNSPKTITYYLAAADRLSFVPERSVNAITLILALQNIENVQDVLNECKRVLKPDGELHIVMNHSGFRVPKGSSWGWDDKEKIQYRRIDSYLSESKEKIQMHPSASSGRTL</sequence>
<organism evidence="5 6">
    <name type="scientific">Candidatus Colwellbacteria bacterium RIFCSPHIGHO2_12_FULL_44_17</name>
    <dbReference type="NCBI Taxonomy" id="1797689"/>
    <lineage>
        <taxon>Bacteria</taxon>
        <taxon>Candidatus Colwelliibacteriota</taxon>
    </lineage>
</organism>
<evidence type="ECO:0000313" key="6">
    <source>
        <dbReference type="Proteomes" id="UP000178515"/>
    </source>
</evidence>
<evidence type="ECO:0000256" key="1">
    <source>
        <dbReference type="ARBA" id="ARBA00008361"/>
    </source>
</evidence>
<proteinExistence type="inferred from homology"/>
<dbReference type="GO" id="GO:0008757">
    <property type="term" value="F:S-adenosylmethionine-dependent methyltransferase activity"/>
    <property type="evidence" value="ECO:0007669"/>
    <property type="project" value="InterPro"/>
</dbReference>
<dbReference type="GO" id="GO:0032259">
    <property type="term" value="P:methylation"/>
    <property type="evidence" value="ECO:0007669"/>
    <property type="project" value="UniProtKB-KW"/>
</dbReference>
<gene>
    <name evidence="5" type="ORF">A3F24_03190</name>
</gene>
<dbReference type="Gene3D" id="3.40.50.150">
    <property type="entry name" value="Vaccinia Virus protein VP39"/>
    <property type="match status" value="1"/>
</dbReference>
<dbReference type="AlphaFoldDB" id="A0A1G1Z3C0"/>
<dbReference type="PANTHER" id="PTHR44942">
    <property type="entry name" value="METHYLTRANSF_11 DOMAIN-CONTAINING PROTEIN"/>
    <property type="match status" value="1"/>
</dbReference>
<feature type="domain" description="Methyltransferase type 11" evidence="4">
    <location>
        <begin position="63"/>
        <end position="155"/>
    </location>
</feature>
<dbReference type="PANTHER" id="PTHR44942:SF4">
    <property type="entry name" value="METHYLTRANSFERASE TYPE 11 DOMAIN-CONTAINING PROTEIN"/>
    <property type="match status" value="1"/>
</dbReference>
<keyword evidence="2" id="KW-0489">Methyltransferase</keyword>
<accession>A0A1G1Z3C0</accession>
<name>A0A1G1Z3C0_9BACT</name>
<comment type="similarity">
    <text evidence="1">Belongs to the methyltransferase superfamily.</text>
</comment>
<dbReference type="InterPro" id="IPR029063">
    <property type="entry name" value="SAM-dependent_MTases_sf"/>
</dbReference>
<dbReference type="CDD" id="cd02440">
    <property type="entry name" value="AdoMet_MTases"/>
    <property type="match status" value="1"/>
</dbReference>
<evidence type="ECO:0000256" key="2">
    <source>
        <dbReference type="ARBA" id="ARBA00022603"/>
    </source>
</evidence>
<reference evidence="5 6" key="1">
    <citation type="journal article" date="2016" name="Nat. Commun.">
        <title>Thousands of microbial genomes shed light on interconnected biogeochemical processes in an aquifer system.</title>
        <authorList>
            <person name="Anantharaman K."/>
            <person name="Brown C.T."/>
            <person name="Hug L.A."/>
            <person name="Sharon I."/>
            <person name="Castelle C.J."/>
            <person name="Probst A.J."/>
            <person name="Thomas B.C."/>
            <person name="Singh A."/>
            <person name="Wilkins M.J."/>
            <person name="Karaoz U."/>
            <person name="Brodie E.L."/>
            <person name="Williams K.H."/>
            <person name="Hubbard S.S."/>
            <person name="Banfield J.F."/>
        </authorList>
    </citation>
    <scope>NUCLEOTIDE SEQUENCE [LARGE SCALE GENOMIC DNA]</scope>
</reference>
<dbReference type="EMBL" id="MHIX01000023">
    <property type="protein sequence ID" value="OGY59132.1"/>
    <property type="molecule type" value="Genomic_DNA"/>
</dbReference>
<protein>
    <recommendedName>
        <fullName evidence="4">Methyltransferase type 11 domain-containing protein</fullName>
    </recommendedName>
</protein>
<dbReference type="InterPro" id="IPR013216">
    <property type="entry name" value="Methyltransf_11"/>
</dbReference>
<comment type="caution">
    <text evidence="5">The sequence shown here is derived from an EMBL/GenBank/DDBJ whole genome shotgun (WGS) entry which is preliminary data.</text>
</comment>
<evidence type="ECO:0000256" key="3">
    <source>
        <dbReference type="ARBA" id="ARBA00022679"/>
    </source>
</evidence>
<dbReference type="STRING" id="1797689.A3F24_03190"/>
<dbReference type="Proteomes" id="UP000178515">
    <property type="component" value="Unassembled WGS sequence"/>
</dbReference>
<evidence type="ECO:0000313" key="5">
    <source>
        <dbReference type="EMBL" id="OGY59132.1"/>
    </source>
</evidence>
<dbReference type="Pfam" id="PF08241">
    <property type="entry name" value="Methyltransf_11"/>
    <property type="match status" value="1"/>
</dbReference>
<dbReference type="InterPro" id="IPR051052">
    <property type="entry name" value="Diverse_substrate_MTase"/>
</dbReference>
<evidence type="ECO:0000259" key="4">
    <source>
        <dbReference type="Pfam" id="PF08241"/>
    </source>
</evidence>
<feature type="non-terminal residue" evidence="5">
    <location>
        <position position="207"/>
    </location>
</feature>